<dbReference type="SUPFAM" id="SSF51735">
    <property type="entry name" value="NAD(P)-binding Rossmann-fold domains"/>
    <property type="match status" value="1"/>
</dbReference>
<dbReference type="InterPro" id="IPR002347">
    <property type="entry name" value="SDR_fam"/>
</dbReference>
<dbReference type="STRING" id="1314781.A0A165FA44"/>
<organism evidence="3 4">
    <name type="scientific">Exidia glandulosa HHB12029</name>
    <dbReference type="NCBI Taxonomy" id="1314781"/>
    <lineage>
        <taxon>Eukaryota</taxon>
        <taxon>Fungi</taxon>
        <taxon>Dikarya</taxon>
        <taxon>Basidiomycota</taxon>
        <taxon>Agaricomycotina</taxon>
        <taxon>Agaricomycetes</taxon>
        <taxon>Auriculariales</taxon>
        <taxon>Exidiaceae</taxon>
        <taxon>Exidia</taxon>
    </lineage>
</organism>
<dbReference type="Gene3D" id="3.40.50.720">
    <property type="entry name" value="NAD(P)-binding Rossmann-like Domain"/>
    <property type="match status" value="2"/>
</dbReference>
<reference evidence="3 4" key="1">
    <citation type="journal article" date="2016" name="Mol. Biol. Evol.">
        <title>Comparative Genomics of Early-Diverging Mushroom-Forming Fungi Provides Insights into the Origins of Lignocellulose Decay Capabilities.</title>
        <authorList>
            <person name="Nagy L.G."/>
            <person name="Riley R."/>
            <person name="Tritt A."/>
            <person name="Adam C."/>
            <person name="Daum C."/>
            <person name="Floudas D."/>
            <person name="Sun H."/>
            <person name="Yadav J.S."/>
            <person name="Pangilinan J."/>
            <person name="Larsson K.H."/>
            <person name="Matsuura K."/>
            <person name="Barry K."/>
            <person name="Labutti K."/>
            <person name="Kuo R."/>
            <person name="Ohm R.A."/>
            <person name="Bhattacharya S.S."/>
            <person name="Shirouzu T."/>
            <person name="Yoshinaga Y."/>
            <person name="Martin F.M."/>
            <person name="Grigoriev I.V."/>
            <person name="Hibbett D.S."/>
        </authorList>
    </citation>
    <scope>NUCLEOTIDE SEQUENCE [LARGE SCALE GENOMIC DNA]</scope>
    <source>
        <strain evidence="3 4">HHB12029</strain>
    </source>
</reference>
<evidence type="ECO:0000256" key="1">
    <source>
        <dbReference type="ARBA" id="ARBA00006484"/>
    </source>
</evidence>
<dbReference type="Proteomes" id="UP000077266">
    <property type="component" value="Unassembled WGS sequence"/>
</dbReference>
<dbReference type="PANTHER" id="PTHR24320">
    <property type="entry name" value="RETINOL DEHYDROGENASE"/>
    <property type="match status" value="1"/>
</dbReference>
<dbReference type="OrthoDB" id="191139at2759"/>
<name>A0A165FA44_EXIGL</name>
<evidence type="ECO:0000256" key="2">
    <source>
        <dbReference type="ARBA" id="ARBA00023002"/>
    </source>
</evidence>
<dbReference type="InParanoid" id="A0A165FA44"/>
<dbReference type="InterPro" id="IPR036291">
    <property type="entry name" value="NAD(P)-bd_dom_sf"/>
</dbReference>
<keyword evidence="2" id="KW-0560">Oxidoreductase</keyword>
<gene>
    <name evidence="3" type="ORF">EXIGLDRAFT_722472</name>
</gene>
<dbReference type="Pfam" id="PF00106">
    <property type="entry name" value="adh_short"/>
    <property type="match status" value="1"/>
</dbReference>
<dbReference type="PANTHER" id="PTHR24320:SF283">
    <property type="entry name" value="RETINOL DEHYDROGENASE 11"/>
    <property type="match status" value="1"/>
</dbReference>
<comment type="similarity">
    <text evidence="1">Belongs to the short-chain dehydrogenases/reductases (SDR) family.</text>
</comment>
<accession>A0A165FA44</accession>
<dbReference type="EMBL" id="KV426094">
    <property type="protein sequence ID" value="KZV88661.1"/>
    <property type="molecule type" value="Genomic_DNA"/>
</dbReference>
<keyword evidence="4" id="KW-1185">Reference proteome</keyword>
<dbReference type="AlphaFoldDB" id="A0A165FA44"/>
<evidence type="ECO:0000313" key="4">
    <source>
        <dbReference type="Proteomes" id="UP000077266"/>
    </source>
</evidence>
<dbReference type="GO" id="GO:0016491">
    <property type="term" value="F:oxidoreductase activity"/>
    <property type="evidence" value="ECO:0007669"/>
    <property type="project" value="UniProtKB-KW"/>
</dbReference>
<sequence length="281" mass="29829">MSASRQFGPTTLNDEVVDAFSDRVKGRVFLVTGPAHNGLGDATLRALARGHPSTLLLAGRTPASYAPVVDAIKSIDSSIIVRVYVIDLNSFASVRAGATKILHKNDRLDVVINSAGVMRSDLNDEARVVNVSSGAYVLGSGDYSDVNFKTRDFDAFVAYSQSKLANVLFSQALAKRGITSYALHPGIIRGTSLQRDMPPEAIEGLFAGAKARGFVFKELNQGASTALVAALDPDIKRSTGSGGVLEDCKIVETQGEGARKEGAAEELWKIGEKLVGQEFAV</sequence>
<evidence type="ECO:0000313" key="3">
    <source>
        <dbReference type="EMBL" id="KZV88661.1"/>
    </source>
</evidence>
<protein>
    <submittedName>
        <fullName evidence="3">NAD(P)-binding protein</fullName>
    </submittedName>
</protein>
<proteinExistence type="inferred from homology"/>